<dbReference type="GO" id="GO:0005737">
    <property type="term" value="C:cytoplasm"/>
    <property type="evidence" value="ECO:0007669"/>
    <property type="project" value="UniProtKB-SubCell"/>
</dbReference>
<dbReference type="PANTHER" id="PTHR37825">
    <property type="entry name" value="TRNA(MET) CYTIDINE ACETATE LIGASE"/>
    <property type="match status" value="1"/>
</dbReference>
<dbReference type="InterPro" id="IPR008513">
    <property type="entry name" value="tRNA(Met)_cyd_acetate_ligase"/>
</dbReference>
<gene>
    <name evidence="2" type="primary">tmcAL</name>
    <name evidence="3" type="ORF">HYG86_17120</name>
</gene>
<dbReference type="AlphaFoldDB" id="A0A7G9WCF8"/>
<keyword evidence="2" id="KW-0694">RNA-binding</keyword>
<keyword evidence="2" id="KW-0547">Nucleotide-binding</keyword>
<comment type="subcellular location">
    <subcellularLocation>
        <location evidence="2">Cytoplasm</location>
    </subcellularLocation>
</comment>
<name>A0A7G9WCF8_ALKCA</name>
<evidence type="ECO:0000313" key="4">
    <source>
        <dbReference type="Proteomes" id="UP000516160"/>
    </source>
</evidence>
<dbReference type="GO" id="GO:0000049">
    <property type="term" value="F:tRNA binding"/>
    <property type="evidence" value="ECO:0007669"/>
    <property type="project" value="UniProtKB-KW"/>
</dbReference>
<keyword evidence="2" id="KW-0436">Ligase</keyword>
<dbReference type="SUPFAM" id="SSF52374">
    <property type="entry name" value="Nucleotidylyl transferase"/>
    <property type="match status" value="1"/>
</dbReference>
<dbReference type="EC" id="6.3.4.-" evidence="2"/>
<dbReference type="GO" id="GO:0016740">
    <property type="term" value="F:transferase activity"/>
    <property type="evidence" value="ECO:0007669"/>
    <property type="project" value="UniProtKB-KW"/>
</dbReference>
<dbReference type="Proteomes" id="UP000516160">
    <property type="component" value="Chromosome"/>
</dbReference>
<dbReference type="Gene3D" id="3.40.50.620">
    <property type="entry name" value="HUPs"/>
    <property type="match status" value="1"/>
</dbReference>
<dbReference type="GO" id="GO:0006400">
    <property type="term" value="P:tRNA modification"/>
    <property type="evidence" value="ECO:0007669"/>
    <property type="project" value="UniProtKB-UniRule"/>
</dbReference>
<organism evidence="3 4">
    <name type="scientific">Alkalicella caledoniensis</name>
    <dbReference type="NCBI Taxonomy" id="2731377"/>
    <lineage>
        <taxon>Bacteria</taxon>
        <taxon>Bacillati</taxon>
        <taxon>Bacillota</taxon>
        <taxon>Clostridia</taxon>
        <taxon>Eubacteriales</taxon>
        <taxon>Proteinivoracaceae</taxon>
        <taxon>Alkalicella</taxon>
    </lineage>
</organism>
<reference evidence="3 4" key="1">
    <citation type="submission" date="2020-07" db="EMBL/GenBank/DDBJ databases">
        <title>Alkalicella. sp. LB2 genome.</title>
        <authorList>
            <person name="Postec A."/>
            <person name="Quemeneur M."/>
        </authorList>
    </citation>
    <scope>NUCLEOTIDE SEQUENCE [LARGE SCALE GENOMIC DNA]</scope>
    <source>
        <strain evidence="3 4">LB2</strain>
    </source>
</reference>
<keyword evidence="1 2" id="KW-0819">tRNA processing</keyword>
<dbReference type="PANTHER" id="PTHR37825:SF1">
    <property type="entry name" value="TRNA(MET) CYTIDINE ACETATE LIGASE"/>
    <property type="match status" value="1"/>
</dbReference>
<feature type="binding site" evidence="2">
    <location>
        <begin position="182"/>
        <end position="183"/>
    </location>
    <ligand>
        <name>ATP</name>
        <dbReference type="ChEBI" id="CHEBI:30616"/>
    </ligand>
</feature>
<dbReference type="NCBIfam" id="NF010191">
    <property type="entry name" value="PRK13670.1"/>
    <property type="match status" value="1"/>
</dbReference>
<dbReference type="KEGG" id="acae:HYG86_17120"/>
<dbReference type="Pfam" id="PF05636">
    <property type="entry name" value="HIGH_NTase1"/>
    <property type="match status" value="1"/>
</dbReference>
<dbReference type="GO" id="GO:0005524">
    <property type="term" value="F:ATP binding"/>
    <property type="evidence" value="ECO:0007669"/>
    <property type="project" value="UniProtKB-KW"/>
</dbReference>
<dbReference type="EMBL" id="CP058559">
    <property type="protein sequence ID" value="QNO16370.1"/>
    <property type="molecule type" value="Genomic_DNA"/>
</dbReference>
<evidence type="ECO:0000256" key="1">
    <source>
        <dbReference type="ARBA" id="ARBA00022694"/>
    </source>
</evidence>
<keyword evidence="4" id="KW-1185">Reference proteome</keyword>
<comment type="similarity">
    <text evidence="2">Belongs to the TmcAL family.</text>
</comment>
<sequence>MKKVLGIIIEYNPFHNGHFYHIQKAKEITGCEFVVGVMSGNFVQRGEPSVVNKWTRSVIALNCGVDVVIELPTCFAIQSAEGFALGAVHLLANSGIVTDIVFGSEVGDASSLIDTARDLLALEKDPQKIREHLKTGVSYNEALSNLVNNPDILNGSNNILGLEYIKNLIKHDLNLKVSTIKRIKNDYNNTQLPNHNIASATALRPYIKANEQNLVKISKYMPKISMDILSRSLRSVQKPGNISDMSNFFFNLIYRQGISELKKLHRMEVGLENRFFSACKHNEDIDSFLLSVSSKRYSKSRVSRLAMQFILGLNSELIEKSNQHPGSYLRILGCSARGIDLLKDIKKHSSVPYSLNFNKLIQGFSYGSLEKELLEFEVRATNIYSSFFYKKHVQQLEYLQEAILLKN</sequence>
<feature type="binding site" evidence="2">
    <location>
        <position position="103"/>
    </location>
    <ligand>
        <name>ATP</name>
        <dbReference type="ChEBI" id="CHEBI:30616"/>
    </ligand>
</feature>
<protein>
    <recommendedName>
        <fullName evidence="2">tRNA(Met) cytidine acetate ligase</fullName>
        <ecNumber evidence="2">6.3.4.-</ecNumber>
    </recommendedName>
</protein>
<keyword evidence="2" id="KW-0067">ATP-binding</keyword>
<accession>A0A7G9WCF8</accession>
<feature type="binding site" evidence="2">
    <location>
        <position position="157"/>
    </location>
    <ligand>
        <name>ATP</name>
        <dbReference type="ChEBI" id="CHEBI:30616"/>
    </ligand>
</feature>
<feature type="binding site" evidence="2">
    <location>
        <begin position="8"/>
        <end position="21"/>
    </location>
    <ligand>
        <name>ATP</name>
        <dbReference type="ChEBI" id="CHEBI:30616"/>
    </ligand>
</feature>
<comment type="function">
    <text evidence="2">Catalyzes the formation of N(4)-acetylcytidine (ac(4)C) at the wobble position of elongator tRNA(Met), using acetate and ATP as substrates. First activates an acetate ion to form acetyladenylate (Ac-AMP) and then transfers the acetyl group to tRNA to form ac(4)C34.</text>
</comment>
<keyword evidence="2" id="KW-0820">tRNA-binding</keyword>
<dbReference type="GO" id="GO:0016879">
    <property type="term" value="F:ligase activity, forming carbon-nitrogen bonds"/>
    <property type="evidence" value="ECO:0007669"/>
    <property type="project" value="UniProtKB-UniRule"/>
</dbReference>
<comment type="catalytic activity">
    <reaction evidence="2">
        <text>cytidine(34) in elongator tRNA(Met) + acetate + ATP = N(4)-acetylcytidine(34) in elongator tRNA(Met) + AMP + diphosphate</text>
        <dbReference type="Rhea" id="RHEA:58144"/>
        <dbReference type="Rhea" id="RHEA-COMP:10693"/>
        <dbReference type="Rhea" id="RHEA-COMP:10694"/>
        <dbReference type="ChEBI" id="CHEBI:30089"/>
        <dbReference type="ChEBI" id="CHEBI:30616"/>
        <dbReference type="ChEBI" id="CHEBI:33019"/>
        <dbReference type="ChEBI" id="CHEBI:74900"/>
        <dbReference type="ChEBI" id="CHEBI:82748"/>
        <dbReference type="ChEBI" id="CHEBI:456215"/>
    </reaction>
</comment>
<keyword evidence="3" id="KW-0808">Transferase</keyword>
<evidence type="ECO:0000313" key="3">
    <source>
        <dbReference type="EMBL" id="QNO16370.1"/>
    </source>
</evidence>
<proteinExistence type="inferred from homology"/>
<dbReference type="InterPro" id="IPR014729">
    <property type="entry name" value="Rossmann-like_a/b/a_fold"/>
</dbReference>
<dbReference type="HAMAP" id="MF_01539">
    <property type="entry name" value="TmcAL"/>
    <property type="match status" value="1"/>
</dbReference>
<evidence type="ECO:0000256" key="2">
    <source>
        <dbReference type="HAMAP-Rule" id="MF_01539"/>
    </source>
</evidence>
<dbReference type="RefSeq" id="WP_213166761.1">
    <property type="nucleotide sequence ID" value="NZ_CP058559.1"/>
</dbReference>
<keyword evidence="2" id="KW-0963">Cytoplasm</keyword>